<dbReference type="Gene3D" id="3.10.580.10">
    <property type="entry name" value="CBS-domain"/>
    <property type="match status" value="1"/>
</dbReference>
<dbReference type="SUPFAM" id="SSF54631">
    <property type="entry name" value="CBS-domain pair"/>
    <property type="match status" value="1"/>
</dbReference>
<dbReference type="SMART" id="SM00116">
    <property type="entry name" value="CBS"/>
    <property type="match status" value="2"/>
</dbReference>
<dbReference type="InterPro" id="IPR046342">
    <property type="entry name" value="CBS_dom_sf"/>
</dbReference>
<feature type="domain" description="CBS" evidence="3">
    <location>
        <begin position="10"/>
        <end position="66"/>
    </location>
</feature>
<gene>
    <name evidence="4" type="ORF">HGK34_01840</name>
</gene>
<name>A0ABS1LFT6_9MICO</name>
<evidence type="ECO:0000256" key="2">
    <source>
        <dbReference type="PROSITE-ProRule" id="PRU00703"/>
    </source>
</evidence>
<proteinExistence type="predicted"/>
<sequence>MRVTEALRRKSSTVVTISGDRSVRDLLALLGEHQIGAVVVSDDDARVDGIVSERDVVRHLHSGGDAILDGPVADIMTSEVHTCGPEATLDELMPLMTEHRVRHVPVVVDARLVGIVSIGDVVKHRISEMQAERDQLTDYITGGRMQT</sequence>
<keyword evidence="1 2" id="KW-0129">CBS domain</keyword>
<evidence type="ECO:0000313" key="4">
    <source>
        <dbReference type="EMBL" id="MBL0885034.1"/>
    </source>
</evidence>
<evidence type="ECO:0000313" key="5">
    <source>
        <dbReference type="Proteomes" id="UP000675409"/>
    </source>
</evidence>
<dbReference type="InterPro" id="IPR000644">
    <property type="entry name" value="CBS_dom"/>
</dbReference>
<evidence type="ECO:0000256" key="1">
    <source>
        <dbReference type="ARBA" id="ARBA00023122"/>
    </source>
</evidence>
<dbReference type="InterPro" id="IPR051257">
    <property type="entry name" value="Diverse_CBS-Domain"/>
</dbReference>
<reference evidence="4 5" key="1">
    <citation type="journal article" date="2021" name="Arch. Microbiol.">
        <title>Myceligenerans indicum sp. nov., an actinobacterium isolated from mangrove sediment of Sundarbans, India.</title>
        <authorList>
            <person name="Asha K."/>
            <person name="Bhadury P."/>
        </authorList>
    </citation>
    <scope>NUCLEOTIDE SEQUENCE [LARGE SCALE GENOMIC DNA]</scope>
    <source>
        <strain evidence="4 5">I2</strain>
    </source>
</reference>
<evidence type="ECO:0000259" key="3">
    <source>
        <dbReference type="PROSITE" id="PS51371"/>
    </source>
</evidence>
<dbReference type="InterPro" id="IPR044725">
    <property type="entry name" value="CBSX3_CBS_dom"/>
</dbReference>
<comment type="caution">
    <text evidence="4">The sequence shown here is derived from an EMBL/GenBank/DDBJ whole genome shotgun (WGS) entry which is preliminary data.</text>
</comment>
<dbReference type="PROSITE" id="PS51371">
    <property type="entry name" value="CBS"/>
    <property type="match status" value="2"/>
</dbReference>
<dbReference type="PANTHER" id="PTHR43080">
    <property type="entry name" value="CBS DOMAIN-CONTAINING PROTEIN CBSX3, MITOCHONDRIAL"/>
    <property type="match status" value="1"/>
</dbReference>
<dbReference type="RefSeq" id="WP_201844821.1">
    <property type="nucleotide sequence ID" value="NZ_JABBYC010000001.1"/>
</dbReference>
<dbReference type="Pfam" id="PF00571">
    <property type="entry name" value="CBS"/>
    <property type="match status" value="2"/>
</dbReference>
<protein>
    <submittedName>
        <fullName evidence="4">CBS domain-containing protein</fullName>
    </submittedName>
</protein>
<dbReference type="CDD" id="cd04623">
    <property type="entry name" value="CBS_pair_bac_euk"/>
    <property type="match status" value="1"/>
</dbReference>
<dbReference type="EMBL" id="JABBYC010000001">
    <property type="protein sequence ID" value="MBL0885034.1"/>
    <property type="molecule type" value="Genomic_DNA"/>
</dbReference>
<keyword evidence="5" id="KW-1185">Reference proteome</keyword>
<dbReference type="Proteomes" id="UP000675409">
    <property type="component" value="Unassembled WGS sequence"/>
</dbReference>
<dbReference type="PANTHER" id="PTHR43080:SF2">
    <property type="entry name" value="CBS DOMAIN-CONTAINING PROTEIN"/>
    <property type="match status" value="1"/>
</dbReference>
<accession>A0ABS1LFT6</accession>
<feature type="domain" description="CBS" evidence="3">
    <location>
        <begin position="76"/>
        <end position="132"/>
    </location>
</feature>
<organism evidence="4 5">
    <name type="scientific">Myceligenerans indicum</name>
    <dbReference type="NCBI Taxonomy" id="2593663"/>
    <lineage>
        <taxon>Bacteria</taxon>
        <taxon>Bacillati</taxon>
        <taxon>Actinomycetota</taxon>
        <taxon>Actinomycetes</taxon>
        <taxon>Micrococcales</taxon>
        <taxon>Promicromonosporaceae</taxon>
        <taxon>Myceligenerans</taxon>
    </lineage>
</organism>